<comment type="caution">
    <text evidence="1">The sequence shown here is derived from an EMBL/GenBank/DDBJ whole genome shotgun (WGS) entry which is preliminary data.</text>
</comment>
<dbReference type="Proteomes" id="UP000054776">
    <property type="component" value="Unassembled WGS sequence"/>
</dbReference>
<gene>
    <name evidence="1" type="ORF">T01_20</name>
</gene>
<organism evidence="1 2">
    <name type="scientific">Trichinella spiralis</name>
    <name type="common">Trichina worm</name>
    <dbReference type="NCBI Taxonomy" id="6334"/>
    <lineage>
        <taxon>Eukaryota</taxon>
        <taxon>Metazoa</taxon>
        <taxon>Ecdysozoa</taxon>
        <taxon>Nematoda</taxon>
        <taxon>Enoplea</taxon>
        <taxon>Dorylaimia</taxon>
        <taxon>Trichinellida</taxon>
        <taxon>Trichinellidae</taxon>
        <taxon>Trichinella</taxon>
    </lineage>
</organism>
<protein>
    <submittedName>
        <fullName evidence="1">Uncharacterized protein</fullName>
    </submittedName>
</protein>
<evidence type="ECO:0000313" key="2">
    <source>
        <dbReference type="Proteomes" id="UP000054776"/>
    </source>
</evidence>
<dbReference type="InParanoid" id="A0A0V1ASM8"/>
<keyword evidence="2" id="KW-1185">Reference proteome</keyword>
<reference evidence="1 2" key="1">
    <citation type="submission" date="2015-01" db="EMBL/GenBank/DDBJ databases">
        <title>Evolution of Trichinella species and genotypes.</title>
        <authorList>
            <person name="Korhonen P.K."/>
            <person name="Edoardo P."/>
            <person name="Giuseppe L.R."/>
            <person name="Gasser R.B."/>
        </authorList>
    </citation>
    <scope>NUCLEOTIDE SEQUENCE [LARGE SCALE GENOMIC DNA]</scope>
    <source>
        <strain evidence="1">ISS3</strain>
    </source>
</reference>
<name>A0A0V1ASM8_TRISP</name>
<proteinExistence type="predicted"/>
<dbReference type="EMBL" id="JYDH01000239">
    <property type="protein sequence ID" value="KRY27694.1"/>
    <property type="molecule type" value="Genomic_DNA"/>
</dbReference>
<dbReference type="AlphaFoldDB" id="A0A0V1ASM8"/>
<evidence type="ECO:0000313" key="1">
    <source>
        <dbReference type="EMBL" id="KRY27694.1"/>
    </source>
</evidence>
<sequence>MEAISVNYPGPFICQKCRHSEAVFARFVTHCTHHALKRKNRRVWTTTFLDCCQMWNGLQRNRMCFLLVEVALRCTRCICEKPLRSINSFASHYPHSVKASGRCERPSESSESSTVWYTVVLHVYCEVSEYVKLMNLDSASGLDGVKVSALREIVPHCLSKVTC</sequence>
<accession>A0A0V1ASM8</accession>